<evidence type="ECO:0000313" key="2">
    <source>
        <dbReference type="EMBL" id="KGX85183.1"/>
    </source>
</evidence>
<accession>A0A0A5G216</accession>
<dbReference type="Pfam" id="PF12666">
    <property type="entry name" value="PrgI"/>
    <property type="match status" value="1"/>
</dbReference>
<evidence type="ECO:0000313" key="3">
    <source>
        <dbReference type="Proteomes" id="UP000030401"/>
    </source>
</evidence>
<organism evidence="2 3">
    <name type="scientific">Pontibacillus litoralis JSM 072002</name>
    <dbReference type="NCBI Taxonomy" id="1385512"/>
    <lineage>
        <taxon>Bacteria</taxon>
        <taxon>Bacillati</taxon>
        <taxon>Bacillota</taxon>
        <taxon>Bacilli</taxon>
        <taxon>Bacillales</taxon>
        <taxon>Bacillaceae</taxon>
        <taxon>Pontibacillus</taxon>
    </lineage>
</organism>
<sequence length="127" mass="15418">MEQDQIKQVLYEMFDLNNKKGREWFFPKNVDNQYKVFANMTLKEIVYFLLPAFLLSGGLAAIPPYNSWLFWIIKAIFIILIILIPVVYIHYRPVKHRDNIRAKDYIKEVLEYQKKKKLYFMKPKNRL</sequence>
<dbReference type="EMBL" id="AVPG01000025">
    <property type="protein sequence ID" value="KGX85183.1"/>
    <property type="molecule type" value="Genomic_DNA"/>
</dbReference>
<dbReference type="RefSeq" id="WP_036835685.1">
    <property type="nucleotide sequence ID" value="NZ_AVPG01000025.1"/>
</dbReference>
<proteinExistence type="predicted"/>
<keyword evidence="3" id="KW-1185">Reference proteome</keyword>
<feature type="transmembrane region" description="Helical" evidence="1">
    <location>
        <begin position="68"/>
        <end position="91"/>
    </location>
</feature>
<keyword evidence="1" id="KW-0812">Transmembrane</keyword>
<dbReference type="InterPro" id="IPR024414">
    <property type="entry name" value="Uncharacterised_PrgI"/>
</dbReference>
<evidence type="ECO:0008006" key="4">
    <source>
        <dbReference type="Google" id="ProtNLM"/>
    </source>
</evidence>
<keyword evidence="1" id="KW-0472">Membrane</keyword>
<dbReference type="eggNOG" id="ENOG5033WZQ">
    <property type="taxonomic scope" value="Bacteria"/>
</dbReference>
<reference evidence="2 3" key="1">
    <citation type="submission" date="2013-08" db="EMBL/GenBank/DDBJ databases">
        <authorList>
            <person name="Huang J."/>
            <person name="Wang G."/>
        </authorList>
    </citation>
    <scope>NUCLEOTIDE SEQUENCE [LARGE SCALE GENOMIC DNA]</scope>
    <source>
        <strain evidence="2 3">JSM 072002</strain>
    </source>
</reference>
<dbReference type="OrthoDB" id="2871762at2"/>
<protein>
    <recommendedName>
        <fullName evidence="4">Conjugal transfer protein</fullName>
    </recommendedName>
</protein>
<keyword evidence="1" id="KW-1133">Transmembrane helix</keyword>
<name>A0A0A5G216_9BACI</name>
<dbReference type="AlphaFoldDB" id="A0A0A5G216"/>
<dbReference type="Proteomes" id="UP000030401">
    <property type="component" value="Unassembled WGS sequence"/>
</dbReference>
<dbReference type="STRING" id="1385512.N784_09815"/>
<feature type="transmembrane region" description="Helical" evidence="1">
    <location>
        <begin position="45"/>
        <end position="62"/>
    </location>
</feature>
<gene>
    <name evidence="2" type="ORF">N784_09815</name>
</gene>
<evidence type="ECO:0000256" key="1">
    <source>
        <dbReference type="SAM" id="Phobius"/>
    </source>
</evidence>
<comment type="caution">
    <text evidence="2">The sequence shown here is derived from an EMBL/GenBank/DDBJ whole genome shotgun (WGS) entry which is preliminary data.</text>
</comment>